<reference evidence="3" key="1">
    <citation type="submission" date="2025-08" db="UniProtKB">
        <authorList>
            <consortium name="RefSeq"/>
        </authorList>
    </citation>
    <scope>IDENTIFICATION</scope>
</reference>
<dbReference type="PANTHER" id="PTHR37162">
    <property type="entry name" value="HAT FAMILY DIMERISATION DOMAINCONTAINING PROTEIN-RELATED"/>
    <property type="match status" value="1"/>
</dbReference>
<proteinExistence type="predicted"/>
<dbReference type="AlphaFoldDB" id="A0A3Q0JBM7"/>
<dbReference type="KEGG" id="dci:113471128"/>
<organism evidence="2 3">
    <name type="scientific">Diaphorina citri</name>
    <name type="common">Asian citrus psyllid</name>
    <dbReference type="NCBI Taxonomy" id="121845"/>
    <lineage>
        <taxon>Eukaryota</taxon>
        <taxon>Metazoa</taxon>
        <taxon>Ecdysozoa</taxon>
        <taxon>Arthropoda</taxon>
        <taxon>Hexapoda</taxon>
        <taxon>Insecta</taxon>
        <taxon>Pterygota</taxon>
        <taxon>Neoptera</taxon>
        <taxon>Paraneoptera</taxon>
        <taxon>Hemiptera</taxon>
        <taxon>Sternorrhyncha</taxon>
        <taxon>Psylloidea</taxon>
        <taxon>Psyllidae</taxon>
        <taxon>Diaphorininae</taxon>
        <taxon>Diaphorina</taxon>
    </lineage>
</organism>
<evidence type="ECO:0000313" key="3">
    <source>
        <dbReference type="RefSeq" id="XP_026685839.1"/>
    </source>
</evidence>
<gene>
    <name evidence="3" type="primary">LOC113471128</name>
</gene>
<dbReference type="Proteomes" id="UP000079169">
    <property type="component" value="Unplaced"/>
</dbReference>
<dbReference type="InterPro" id="IPR025398">
    <property type="entry name" value="DUF4371"/>
</dbReference>
<accession>A0A3Q0JBM7</accession>
<protein>
    <submittedName>
        <fullName evidence="3">Uncharacterized protein LOC113471128</fullName>
    </submittedName>
</protein>
<keyword evidence="2" id="KW-1185">Reference proteome</keyword>
<feature type="domain" description="DUF4371" evidence="1">
    <location>
        <begin position="43"/>
        <end position="134"/>
    </location>
</feature>
<dbReference type="SUPFAM" id="SSF53098">
    <property type="entry name" value="Ribonuclease H-like"/>
    <property type="match status" value="1"/>
</dbReference>
<dbReference type="InterPro" id="IPR012337">
    <property type="entry name" value="RNaseH-like_sf"/>
</dbReference>
<dbReference type="GeneID" id="113471128"/>
<sequence length="162" mass="18440">MSKPYQQKFKGEWFKDEELKDWIKPINDKSFTASCKYCLCNLKGKLQKNFYSIIVDESTGISSVKSLAIVVRYYDEELEYVNDAFLTSIDIKDASSQGLCDAIIQFFTSAGIPLAKMLGFAADNCSVMMGQHRGLQARLKEVNRNLYVFGCICHSFHIILCF</sequence>
<evidence type="ECO:0000313" key="2">
    <source>
        <dbReference type="Proteomes" id="UP000079169"/>
    </source>
</evidence>
<dbReference type="Pfam" id="PF14291">
    <property type="entry name" value="DUF4371"/>
    <property type="match status" value="1"/>
</dbReference>
<dbReference type="PaxDb" id="121845-A0A3Q0JBM7"/>
<name>A0A3Q0JBM7_DIACI</name>
<dbReference type="RefSeq" id="XP_026685839.1">
    <property type="nucleotide sequence ID" value="XM_026830038.1"/>
</dbReference>
<evidence type="ECO:0000259" key="1">
    <source>
        <dbReference type="Pfam" id="PF14291"/>
    </source>
</evidence>
<dbReference type="PANTHER" id="PTHR37162:SF1">
    <property type="entry name" value="BED-TYPE DOMAIN-CONTAINING PROTEIN"/>
    <property type="match status" value="1"/>
</dbReference>